<evidence type="ECO:0008006" key="3">
    <source>
        <dbReference type="Google" id="ProtNLM"/>
    </source>
</evidence>
<dbReference type="EMBL" id="JAGGLB010000003">
    <property type="protein sequence ID" value="MBP1989625.1"/>
    <property type="molecule type" value="Genomic_DNA"/>
</dbReference>
<protein>
    <recommendedName>
        <fullName evidence="3">DUF3139 domain-containing protein</fullName>
    </recommendedName>
</protein>
<dbReference type="Proteomes" id="UP001519287">
    <property type="component" value="Unassembled WGS sequence"/>
</dbReference>
<comment type="caution">
    <text evidence="1">The sequence shown here is derived from an EMBL/GenBank/DDBJ whole genome shotgun (WGS) entry which is preliminary data.</text>
</comment>
<accession>A0ABS4IPY4</accession>
<dbReference type="RefSeq" id="WP_209970451.1">
    <property type="nucleotide sequence ID" value="NZ_JAGGLB010000003.1"/>
</dbReference>
<evidence type="ECO:0000313" key="1">
    <source>
        <dbReference type="EMBL" id="MBP1989625.1"/>
    </source>
</evidence>
<gene>
    <name evidence="1" type="ORF">J2Z66_001223</name>
</gene>
<reference evidence="1 2" key="1">
    <citation type="submission" date="2021-03" db="EMBL/GenBank/DDBJ databases">
        <title>Genomic Encyclopedia of Type Strains, Phase IV (KMG-IV): sequencing the most valuable type-strain genomes for metagenomic binning, comparative biology and taxonomic classification.</title>
        <authorList>
            <person name="Goeker M."/>
        </authorList>
    </citation>
    <scope>NUCLEOTIDE SEQUENCE [LARGE SCALE GENOMIC DNA]</scope>
    <source>
        <strain evidence="1 2">DSM 26048</strain>
    </source>
</reference>
<proteinExistence type="predicted"/>
<evidence type="ECO:0000313" key="2">
    <source>
        <dbReference type="Proteomes" id="UP001519287"/>
    </source>
</evidence>
<sequence>MIILISVIVFTVISLTSNLKEKHANEINRVIHSMGGKVMSIEKNGFLGDPNTPFKKEVGEANTIYKITYEFNGTTETAWYRGINVINDIHADTNKAFPEKWIMNEE</sequence>
<name>A0ABS4IPY4_9BACL</name>
<keyword evidence="2" id="KW-1185">Reference proteome</keyword>
<organism evidence="1 2">
    <name type="scientific">Paenibacillus eucommiae</name>
    <dbReference type="NCBI Taxonomy" id="1355755"/>
    <lineage>
        <taxon>Bacteria</taxon>
        <taxon>Bacillati</taxon>
        <taxon>Bacillota</taxon>
        <taxon>Bacilli</taxon>
        <taxon>Bacillales</taxon>
        <taxon>Paenibacillaceae</taxon>
        <taxon>Paenibacillus</taxon>
    </lineage>
</organism>